<dbReference type="PANTHER" id="PTHR30466">
    <property type="entry name" value="FLAVIN REDUCTASE"/>
    <property type="match status" value="1"/>
</dbReference>
<comment type="similarity">
    <text evidence="1">Belongs to the non-flavoprotein flavin reductase family.</text>
</comment>
<evidence type="ECO:0000256" key="2">
    <source>
        <dbReference type="ARBA" id="ARBA00023002"/>
    </source>
</evidence>
<reference evidence="4 5" key="1">
    <citation type="submission" date="2016-10" db="EMBL/GenBank/DDBJ databases">
        <authorList>
            <person name="de Groot N.N."/>
        </authorList>
    </citation>
    <scope>NUCLEOTIDE SEQUENCE [LARGE SCALE GENOMIC DNA]</scope>
    <source>
        <strain evidence="4 5">DSM 44468</strain>
    </source>
</reference>
<dbReference type="OrthoDB" id="9792858at2"/>
<dbReference type="InterPro" id="IPR002563">
    <property type="entry name" value="Flavin_Rdtase-like_dom"/>
</dbReference>
<evidence type="ECO:0000313" key="4">
    <source>
        <dbReference type="EMBL" id="SFK27152.1"/>
    </source>
</evidence>
<dbReference type="PANTHER" id="PTHR30466:SF11">
    <property type="entry name" value="FLAVIN-DEPENDENT MONOOXYGENASE, REDUCTASE SUBUNIT HSAB"/>
    <property type="match status" value="1"/>
</dbReference>
<accession>A0A1I3Y5V6</accession>
<dbReference type="InterPro" id="IPR012349">
    <property type="entry name" value="Split_barrel_FMN-bd"/>
</dbReference>
<evidence type="ECO:0000259" key="3">
    <source>
        <dbReference type="SMART" id="SM00903"/>
    </source>
</evidence>
<gene>
    <name evidence="4" type="ORF">SAMN05421835_11710</name>
</gene>
<protein>
    <submittedName>
        <fullName evidence="4">NADH-FMN oxidoreductase RutF, flavin reductase (DIM6/NTAB) family</fullName>
    </submittedName>
</protein>
<keyword evidence="5" id="KW-1185">Reference proteome</keyword>
<dbReference type="AlphaFoldDB" id="A0A1I3Y5V6"/>
<dbReference type="SMART" id="SM00903">
    <property type="entry name" value="Flavin_Reduct"/>
    <property type="match status" value="1"/>
</dbReference>
<dbReference type="GO" id="GO:0010181">
    <property type="term" value="F:FMN binding"/>
    <property type="evidence" value="ECO:0007669"/>
    <property type="project" value="InterPro"/>
</dbReference>
<dbReference type="STRING" id="115433.SAMN05421835_11710"/>
<keyword evidence="2" id="KW-0560">Oxidoreductase</keyword>
<evidence type="ECO:0000313" key="5">
    <source>
        <dbReference type="Proteomes" id="UP000199025"/>
    </source>
</evidence>
<dbReference type="EMBL" id="FORP01000017">
    <property type="protein sequence ID" value="SFK27152.1"/>
    <property type="molecule type" value="Genomic_DNA"/>
</dbReference>
<sequence length="154" mass="15962">MEQSTLRAAFACFPSGVTALCALVDGAPDGMAVSAFTPVSLDPPLLAVCIQGGSKTWRRLRTAPAIGVTVLAAGHDALCRRLSAPADRFAGVPWTASPTGAVFVDGSPARFDCVLHEELPAGDHLIALLRIHALEFSSAGAPLVFHGSAFRQLA</sequence>
<dbReference type="GO" id="GO:0042602">
    <property type="term" value="F:riboflavin reductase (NADPH) activity"/>
    <property type="evidence" value="ECO:0007669"/>
    <property type="project" value="TreeGrafter"/>
</dbReference>
<dbReference type="RefSeq" id="WP_091512079.1">
    <property type="nucleotide sequence ID" value="NZ_CBDQZW010000036.1"/>
</dbReference>
<dbReference type="Proteomes" id="UP000199025">
    <property type="component" value="Unassembled WGS sequence"/>
</dbReference>
<organism evidence="4 5">
    <name type="scientific">Amycolatopsis sacchari</name>
    <dbReference type="NCBI Taxonomy" id="115433"/>
    <lineage>
        <taxon>Bacteria</taxon>
        <taxon>Bacillati</taxon>
        <taxon>Actinomycetota</taxon>
        <taxon>Actinomycetes</taxon>
        <taxon>Pseudonocardiales</taxon>
        <taxon>Pseudonocardiaceae</taxon>
        <taxon>Amycolatopsis</taxon>
    </lineage>
</organism>
<evidence type="ECO:0000256" key="1">
    <source>
        <dbReference type="ARBA" id="ARBA00008898"/>
    </source>
</evidence>
<proteinExistence type="inferred from homology"/>
<name>A0A1I3Y5V6_9PSEU</name>
<dbReference type="SUPFAM" id="SSF50475">
    <property type="entry name" value="FMN-binding split barrel"/>
    <property type="match status" value="1"/>
</dbReference>
<dbReference type="Gene3D" id="2.30.110.10">
    <property type="entry name" value="Electron Transport, Fmn-binding Protein, Chain A"/>
    <property type="match status" value="1"/>
</dbReference>
<dbReference type="InterPro" id="IPR050268">
    <property type="entry name" value="NADH-dep_flavin_reductase"/>
</dbReference>
<feature type="domain" description="Flavin reductase like" evidence="3">
    <location>
        <begin position="10"/>
        <end position="152"/>
    </location>
</feature>
<dbReference type="Pfam" id="PF01613">
    <property type="entry name" value="Flavin_Reduct"/>
    <property type="match status" value="1"/>
</dbReference>